<organism evidence="2 3">
    <name type="scientific">Euplotes crassus</name>
    <dbReference type="NCBI Taxonomy" id="5936"/>
    <lineage>
        <taxon>Eukaryota</taxon>
        <taxon>Sar</taxon>
        <taxon>Alveolata</taxon>
        <taxon>Ciliophora</taxon>
        <taxon>Intramacronucleata</taxon>
        <taxon>Spirotrichea</taxon>
        <taxon>Hypotrichia</taxon>
        <taxon>Euplotida</taxon>
        <taxon>Euplotidae</taxon>
        <taxon>Moneuplotes</taxon>
    </lineage>
</organism>
<dbReference type="InterPro" id="IPR011992">
    <property type="entry name" value="EF-hand-dom_pair"/>
</dbReference>
<comment type="caution">
    <text evidence="2">The sequence shown here is derived from an EMBL/GenBank/DDBJ whole genome shotgun (WGS) entry which is preliminary data.</text>
</comment>
<dbReference type="SUPFAM" id="SSF47473">
    <property type="entry name" value="EF-hand"/>
    <property type="match status" value="1"/>
</dbReference>
<dbReference type="PROSITE" id="PS50222">
    <property type="entry name" value="EF_HAND_2"/>
    <property type="match status" value="1"/>
</dbReference>
<dbReference type="EMBL" id="CAMPGE010024658">
    <property type="protein sequence ID" value="CAI2382478.1"/>
    <property type="molecule type" value="Genomic_DNA"/>
</dbReference>
<dbReference type="InterPro" id="IPR002048">
    <property type="entry name" value="EF_hand_dom"/>
</dbReference>
<sequence>MEGARQARLEKQVNEMIHLAGVPVEIEGVLHFEVKNSKYLGLNDVLSMKEMDQMISTLDPESKGTIPIQSITDYLVNFLSGYDQDLLHNALRRLDADNDGFIPLEDFEYFMRNYGVELPEKEMSLLLKCVPLDDQKRVNIEKFIKAIC</sequence>
<dbReference type="Gene3D" id="1.10.238.10">
    <property type="entry name" value="EF-hand"/>
    <property type="match status" value="1"/>
</dbReference>
<gene>
    <name evidence="2" type="ORF">ECRASSUSDP1_LOCUS23952</name>
</gene>
<evidence type="ECO:0000259" key="1">
    <source>
        <dbReference type="PROSITE" id="PS50222"/>
    </source>
</evidence>
<dbReference type="AlphaFoldDB" id="A0AAD2D7N2"/>
<evidence type="ECO:0000313" key="3">
    <source>
        <dbReference type="Proteomes" id="UP001295684"/>
    </source>
</evidence>
<name>A0AAD2D7N2_EUPCR</name>
<accession>A0AAD2D7N2</accession>
<dbReference type="GO" id="GO:0005509">
    <property type="term" value="F:calcium ion binding"/>
    <property type="evidence" value="ECO:0007669"/>
    <property type="project" value="InterPro"/>
</dbReference>
<dbReference type="Pfam" id="PF13499">
    <property type="entry name" value="EF-hand_7"/>
    <property type="match status" value="1"/>
</dbReference>
<protein>
    <recommendedName>
        <fullName evidence="1">EF-hand domain-containing protein</fullName>
    </recommendedName>
</protein>
<feature type="domain" description="EF-hand" evidence="1">
    <location>
        <begin position="82"/>
        <end position="117"/>
    </location>
</feature>
<reference evidence="2" key="1">
    <citation type="submission" date="2023-07" db="EMBL/GenBank/DDBJ databases">
        <authorList>
            <consortium name="AG Swart"/>
            <person name="Singh M."/>
            <person name="Singh A."/>
            <person name="Seah K."/>
            <person name="Emmerich C."/>
        </authorList>
    </citation>
    <scope>NUCLEOTIDE SEQUENCE</scope>
    <source>
        <strain evidence="2">DP1</strain>
    </source>
</reference>
<keyword evidence="3" id="KW-1185">Reference proteome</keyword>
<proteinExistence type="predicted"/>
<dbReference type="Proteomes" id="UP001295684">
    <property type="component" value="Unassembled WGS sequence"/>
</dbReference>
<evidence type="ECO:0000313" key="2">
    <source>
        <dbReference type="EMBL" id="CAI2382478.1"/>
    </source>
</evidence>